<dbReference type="SUPFAM" id="SSF55144">
    <property type="entry name" value="LigT-like"/>
    <property type="match status" value="1"/>
</dbReference>
<dbReference type="Pfam" id="PF13563">
    <property type="entry name" value="2_5_RNA_ligase2"/>
    <property type="match status" value="1"/>
</dbReference>
<dbReference type="RefSeq" id="WP_073086564.1">
    <property type="nucleotide sequence ID" value="NZ_FRBL01000011.1"/>
</dbReference>
<proteinExistence type="predicted"/>
<accession>A0A1M7LKL6</accession>
<dbReference type="EMBL" id="FRBL01000011">
    <property type="protein sequence ID" value="SHM78624.1"/>
    <property type="molecule type" value="Genomic_DNA"/>
</dbReference>
<name>A0A1M7LKL6_9BACT</name>
<keyword evidence="1" id="KW-0436">Ligase</keyword>
<keyword evidence="2" id="KW-1185">Reference proteome</keyword>
<dbReference type="InterPro" id="IPR009097">
    <property type="entry name" value="Cyclic_Pdiesterase"/>
</dbReference>
<dbReference type="Proteomes" id="UP000184420">
    <property type="component" value="Unassembled WGS sequence"/>
</dbReference>
<dbReference type="Gene3D" id="3.90.1140.10">
    <property type="entry name" value="Cyclic phosphodiesterase"/>
    <property type="match status" value="1"/>
</dbReference>
<protein>
    <submittedName>
        <fullName evidence="1">2'-5' RNA ligase</fullName>
    </submittedName>
</protein>
<reference evidence="1 2" key="1">
    <citation type="submission" date="2016-11" db="EMBL/GenBank/DDBJ databases">
        <authorList>
            <person name="Jaros S."/>
            <person name="Januszkiewicz K."/>
            <person name="Wedrychowicz H."/>
        </authorList>
    </citation>
    <scope>NUCLEOTIDE SEQUENCE [LARGE SCALE GENOMIC DNA]</scope>
    <source>
        <strain evidence="1 2">DSM 27406</strain>
    </source>
</reference>
<dbReference type="OrthoDB" id="793003at2"/>
<organism evidence="1 2">
    <name type="scientific">Chitinophaga jiangningensis</name>
    <dbReference type="NCBI Taxonomy" id="1419482"/>
    <lineage>
        <taxon>Bacteria</taxon>
        <taxon>Pseudomonadati</taxon>
        <taxon>Bacteroidota</taxon>
        <taxon>Chitinophagia</taxon>
        <taxon>Chitinophagales</taxon>
        <taxon>Chitinophagaceae</taxon>
        <taxon>Chitinophaga</taxon>
    </lineage>
</organism>
<dbReference type="GO" id="GO:0016874">
    <property type="term" value="F:ligase activity"/>
    <property type="evidence" value="ECO:0007669"/>
    <property type="project" value="UniProtKB-KW"/>
</dbReference>
<gene>
    <name evidence="1" type="ORF">SAMN05444266_11119</name>
</gene>
<evidence type="ECO:0000313" key="2">
    <source>
        <dbReference type="Proteomes" id="UP000184420"/>
    </source>
</evidence>
<dbReference type="STRING" id="1419482.SAMN05444266_11119"/>
<evidence type="ECO:0000313" key="1">
    <source>
        <dbReference type="EMBL" id="SHM78624.1"/>
    </source>
</evidence>
<dbReference type="AlphaFoldDB" id="A0A1M7LKL6"/>
<sequence>MILTLQMEDSAQAYFNALRAAHFPTHANYLDAHITLFYKLPDEDAGILAALPGLARRPPLLLDVTGVFSFGLGCAYSLHCQALSELHAAMQQQWLPHLIKQDQQPLRPHITIQNKVTAYKATQTREKLMENFSPFQVKTTGLHTWKYLHGPWKPLNFYPFAR</sequence>